<evidence type="ECO:0000256" key="2">
    <source>
        <dbReference type="ARBA" id="ARBA00022448"/>
    </source>
</evidence>
<dbReference type="SMART" id="SM00382">
    <property type="entry name" value="AAA"/>
    <property type="match status" value="1"/>
</dbReference>
<feature type="transmembrane region" description="Helical" evidence="10">
    <location>
        <begin position="591"/>
        <end position="615"/>
    </location>
</feature>
<dbReference type="Proteomes" id="UP001172036">
    <property type="component" value="Unassembled WGS sequence"/>
</dbReference>
<dbReference type="InterPro" id="IPR003439">
    <property type="entry name" value="ABC_transporter-like_ATP-bd"/>
</dbReference>
<proteinExistence type="inferred from homology"/>
<evidence type="ECO:0000256" key="8">
    <source>
        <dbReference type="ARBA" id="ARBA00023136"/>
    </source>
</evidence>
<reference evidence="12 13" key="1">
    <citation type="journal article" date="2023" name="Int. J. Syst. Evol. Microbiol.">
        <title>The observation of taxonomic boundaries for the 16SrII and 16SrXXV phytoplasmas using genome-based delimitation.</title>
        <authorList>
            <person name="Rodrigues Jardim B."/>
            <person name="Tran-Nguyen L.T.T."/>
            <person name="Gambley C."/>
            <person name="Al-Sadi A.M."/>
            <person name="Al-Subhi A.M."/>
            <person name="Foissac X."/>
            <person name="Salar P."/>
            <person name="Cai H."/>
            <person name="Yang J.Y."/>
            <person name="Davis R."/>
            <person name="Jones L."/>
            <person name="Rodoni B."/>
            <person name="Constable F.E."/>
        </authorList>
    </citation>
    <scope>NUCLEOTIDE SEQUENCE [LARGE SCALE GENOMIC DNA]</scope>
    <source>
        <strain evidence="12">BAWM-155c</strain>
    </source>
</reference>
<dbReference type="RefSeq" id="WP_304515244.1">
    <property type="nucleotide sequence ID" value="NZ_JAOSID010000003.1"/>
</dbReference>
<organism evidence="12 13">
    <name type="scientific">Candidatus Phytoplasma melaleucae</name>
    <dbReference type="NCBI Taxonomy" id="2982630"/>
    <lineage>
        <taxon>Bacteria</taxon>
        <taxon>Bacillati</taxon>
        <taxon>Mycoplasmatota</taxon>
        <taxon>Mollicutes</taxon>
        <taxon>Acholeplasmatales</taxon>
        <taxon>Acholeplasmataceae</taxon>
        <taxon>Candidatus Phytoplasma</taxon>
    </lineage>
</organism>
<evidence type="ECO:0000259" key="11">
    <source>
        <dbReference type="PROSITE" id="PS50893"/>
    </source>
</evidence>
<dbReference type="GO" id="GO:0005524">
    <property type="term" value="F:ATP binding"/>
    <property type="evidence" value="ECO:0007669"/>
    <property type="project" value="UniProtKB-KW"/>
</dbReference>
<gene>
    <name evidence="12" type="ORF">OC680_00900</name>
</gene>
<dbReference type="PROSITE" id="PS50893">
    <property type="entry name" value="ABC_TRANSPORTER_2"/>
    <property type="match status" value="1"/>
</dbReference>
<keyword evidence="13" id="KW-1185">Reference proteome</keyword>
<dbReference type="InterPro" id="IPR017911">
    <property type="entry name" value="MacB-like_ATP-bd"/>
</dbReference>
<name>A0ABT9DFD5_9MOLU</name>
<feature type="transmembrane region" description="Helical" evidence="10">
    <location>
        <begin position="293"/>
        <end position="316"/>
    </location>
</feature>
<feature type="domain" description="ABC transporter" evidence="11">
    <location>
        <begin position="2"/>
        <end position="239"/>
    </location>
</feature>
<keyword evidence="7 10" id="KW-1133">Transmembrane helix</keyword>
<keyword evidence="3" id="KW-1003">Cell membrane</keyword>
<accession>A0ABT9DFD5</accession>
<keyword evidence="5" id="KW-0547">Nucleotide-binding</keyword>
<feature type="transmembrane region" description="Helical" evidence="10">
    <location>
        <begin position="647"/>
        <end position="666"/>
    </location>
</feature>
<comment type="similarity">
    <text evidence="9">Belongs to the ABC transporter superfamily. Macrolide exporter (TC 3.A.1.122) family.</text>
</comment>
<dbReference type="SUPFAM" id="SSF52540">
    <property type="entry name" value="P-loop containing nucleoside triphosphate hydrolases"/>
    <property type="match status" value="1"/>
</dbReference>
<evidence type="ECO:0000256" key="3">
    <source>
        <dbReference type="ARBA" id="ARBA00022475"/>
    </source>
</evidence>
<evidence type="ECO:0000256" key="5">
    <source>
        <dbReference type="ARBA" id="ARBA00022741"/>
    </source>
</evidence>
<dbReference type="CDD" id="cd03255">
    <property type="entry name" value="ABC_MJ0796_LolCDE_FtsE"/>
    <property type="match status" value="1"/>
</dbReference>
<protein>
    <submittedName>
        <fullName evidence="12">ATP-binding cassette domain-containing protein</fullName>
    </submittedName>
</protein>
<dbReference type="Pfam" id="PF00005">
    <property type="entry name" value="ABC_tran"/>
    <property type="match status" value="1"/>
</dbReference>
<dbReference type="PANTHER" id="PTHR42798">
    <property type="entry name" value="LIPOPROTEIN-RELEASING SYSTEM ATP-BINDING PROTEIN LOLD"/>
    <property type="match status" value="1"/>
</dbReference>
<keyword evidence="8 10" id="KW-0472">Membrane</keyword>
<evidence type="ECO:0000256" key="9">
    <source>
        <dbReference type="ARBA" id="ARBA00038388"/>
    </source>
</evidence>
<sequence length="723" mass="82990">MLKLKNVFKKYGQNDQNDIVVLKNINLEFPQKGLIFIIGKSGSGKTTLMHILGGLDKYSSGDMIFKNISTKDFKPSNFDSYRNSAVGFVFQDYNLIDDFTVLQNIGIALELQSKKINSSKINSVLKRLNLDNLGHRFPKQLSGGQQQRVAIARAIVKNPEIIMCDEPTGALDIKTEKDVLDILKELSKTKLVIINSHNLNAACSYADRIIELSDGNIIADKTRQQNNGSELKLSHFAHIQNSNDFYSKQFQDTVFSNEDSDNVSIYRSIKSRLPLLTCYKIVFNTLKNKKANFFFNIFLTSFSLIFLGLALSFSFYNAKTAAKSSLTENRHIPLIITKVKEHRTTNDQFKKLQKAYPHAYFQTVYKINKEDAPNHQFFSKIAWTFYEDQVNIVFVEDIKDLNKVINNIGLKTKKPIDRDSNQKKVFITQYYFDKLKEYQKFFSKIISHQLVQEDLGLLEEIEDLGLLEEMFPEKRFENVANLKPDEAKQLLKDFFADLIKSVSYVLYRLDVEEGVKKIFFIENKELKKIIESSFPVSSLIGTSKNLSEEEIKEIVEAHYENSYDNKIPFKISLSNIPAIKFIDAVNPIFQILSGVFLFLSVNYIIFSAVLMFNFISSSIKDKIKDIGILKAIGANSFDIAKIFIQEVILISIINLLLSLCVTKFLIFLGNQWISNLVWITLIEFGFYSISIITIFVFVFSFVVSFMEIFKISFKKPIDIILQK</sequence>
<evidence type="ECO:0000256" key="7">
    <source>
        <dbReference type="ARBA" id="ARBA00022989"/>
    </source>
</evidence>
<dbReference type="EMBL" id="JAOSID010000003">
    <property type="protein sequence ID" value="MDO8168041.1"/>
    <property type="molecule type" value="Genomic_DNA"/>
</dbReference>
<comment type="caution">
    <text evidence="12">The sequence shown here is derived from an EMBL/GenBank/DDBJ whole genome shotgun (WGS) entry which is preliminary data.</text>
</comment>
<comment type="subcellular location">
    <subcellularLocation>
        <location evidence="1">Cell inner membrane</location>
        <topology evidence="1">Multi-pass membrane protein</topology>
    </subcellularLocation>
</comment>
<keyword evidence="4 10" id="KW-0812">Transmembrane</keyword>
<dbReference type="InterPro" id="IPR027417">
    <property type="entry name" value="P-loop_NTPase"/>
</dbReference>
<feature type="transmembrane region" description="Helical" evidence="10">
    <location>
        <begin position="686"/>
        <end position="706"/>
    </location>
</feature>
<keyword evidence="2" id="KW-0813">Transport</keyword>
<keyword evidence="6 12" id="KW-0067">ATP-binding</keyword>
<evidence type="ECO:0000256" key="10">
    <source>
        <dbReference type="SAM" id="Phobius"/>
    </source>
</evidence>
<evidence type="ECO:0000313" key="12">
    <source>
        <dbReference type="EMBL" id="MDO8168041.1"/>
    </source>
</evidence>
<dbReference type="InterPro" id="IPR003593">
    <property type="entry name" value="AAA+_ATPase"/>
</dbReference>
<evidence type="ECO:0000256" key="1">
    <source>
        <dbReference type="ARBA" id="ARBA00004429"/>
    </source>
</evidence>
<dbReference type="Pfam" id="PF02687">
    <property type="entry name" value="FtsX"/>
    <property type="match status" value="1"/>
</dbReference>
<evidence type="ECO:0000313" key="13">
    <source>
        <dbReference type="Proteomes" id="UP001172036"/>
    </source>
</evidence>
<dbReference type="InterPro" id="IPR003838">
    <property type="entry name" value="ABC3_permease_C"/>
</dbReference>
<evidence type="ECO:0000256" key="6">
    <source>
        <dbReference type="ARBA" id="ARBA00022840"/>
    </source>
</evidence>
<dbReference type="PROSITE" id="PS00211">
    <property type="entry name" value="ABC_TRANSPORTER_1"/>
    <property type="match status" value="1"/>
</dbReference>
<dbReference type="PANTHER" id="PTHR42798:SF6">
    <property type="entry name" value="CELL DIVISION ATP-BINDING PROTEIN FTSE"/>
    <property type="match status" value="1"/>
</dbReference>
<evidence type="ECO:0000256" key="4">
    <source>
        <dbReference type="ARBA" id="ARBA00022692"/>
    </source>
</evidence>
<dbReference type="Gene3D" id="3.40.50.300">
    <property type="entry name" value="P-loop containing nucleotide triphosphate hydrolases"/>
    <property type="match status" value="1"/>
</dbReference>
<dbReference type="InterPro" id="IPR017871">
    <property type="entry name" value="ABC_transporter-like_CS"/>
</dbReference>